<gene>
    <name evidence="2" type="ORF">GCM10009810_35320</name>
</gene>
<evidence type="ECO:0008006" key="4">
    <source>
        <dbReference type="Google" id="ProtNLM"/>
    </source>
</evidence>
<proteinExistence type="predicted"/>
<organism evidence="2 3">
    <name type="scientific">Nostocoides vanveenii</name>
    <dbReference type="NCBI Taxonomy" id="330835"/>
    <lineage>
        <taxon>Bacteria</taxon>
        <taxon>Bacillati</taxon>
        <taxon>Actinomycetota</taxon>
        <taxon>Actinomycetes</taxon>
        <taxon>Micrococcales</taxon>
        <taxon>Intrasporangiaceae</taxon>
        <taxon>Nostocoides</taxon>
    </lineage>
</organism>
<keyword evidence="1" id="KW-1133">Transmembrane helix</keyword>
<feature type="transmembrane region" description="Helical" evidence="1">
    <location>
        <begin position="79"/>
        <end position="96"/>
    </location>
</feature>
<evidence type="ECO:0000256" key="1">
    <source>
        <dbReference type="SAM" id="Phobius"/>
    </source>
</evidence>
<feature type="transmembrane region" description="Helical" evidence="1">
    <location>
        <begin position="102"/>
        <end position="121"/>
    </location>
</feature>
<feature type="transmembrane region" description="Helical" evidence="1">
    <location>
        <begin position="48"/>
        <end position="67"/>
    </location>
</feature>
<comment type="caution">
    <text evidence="2">The sequence shown here is derived from an EMBL/GenBank/DDBJ whole genome shotgun (WGS) entry which is preliminary data.</text>
</comment>
<accession>A0ABP4XDM0</accession>
<reference evidence="3" key="1">
    <citation type="journal article" date="2019" name="Int. J. Syst. Evol. Microbiol.">
        <title>The Global Catalogue of Microorganisms (GCM) 10K type strain sequencing project: providing services to taxonomists for standard genome sequencing and annotation.</title>
        <authorList>
            <consortium name="The Broad Institute Genomics Platform"/>
            <consortium name="The Broad Institute Genome Sequencing Center for Infectious Disease"/>
            <person name="Wu L."/>
            <person name="Ma J."/>
        </authorList>
    </citation>
    <scope>NUCLEOTIDE SEQUENCE [LARGE SCALE GENOMIC DNA]</scope>
    <source>
        <strain evidence="3">JCM 15591</strain>
    </source>
</reference>
<evidence type="ECO:0000313" key="2">
    <source>
        <dbReference type="EMBL" id="GAA1775271.1"/>
    </source>
</evidence>
<name>A0ABP4XDM0_9MICO</name>
<dbReference type="EMBL" id="BAAAPN010000103">
    <property type="protein sequence ID" value="GAA1775271.1"/>
    <property type="molecule type" value="Genomic_DNA"/>
</dbReference>
<feature type="transmembrane region" description="Helical" evidence="1">
    <location>
        <begin position="12"/>
        <end position="36"/>
    </location>
</feature>
<keyword evidence="1" id="KW-0472">Membrane</keyword>
<protein>
    <recommendedName>
        <fullName evidence="4">Integral membrane protein</fullName>
    </recommendedName>
</protein>
<sequence length="131" mass="13525">MTHPPAATRTWPVAVALAVLGLEALGLVGLIVLYVIELSAAKAESAGRTLASIALFVVGLLILLAMIRAWRRSDGWQRMATLVLNALMIPVGFSAVRGWGMWIGGPALLLAGAGVVAALAASGEDEVSPAR</sequence>
<evidence type="ECO:0000313" key="3">
    <source>
        <dbReference type="Proteomes" id="UP001501475"/>
    </source>
</evidence>
<keyword evidence="1" id="KW-0812">Transmembrane</keyword>
<dbReference type="RefSeq" id="WP_344068820.1">
    <property type="nucleotide sequence ID" value="NZ_BAAAPN010000103.1"/>
</dbReference>
<dbReference type="Proteomes" id="UP001501475">
    <property type="component" value="Unassembled WGS sequence"/>
</dbReference>
<keyword evidence="3" id="KW-1185">Reference proteome</keyword>